<evidence type="ECO:0000313" key="4">
    <source>
        <dbReference type="Proteomes" id="UP000692954"/>
    </source>
</evidence>
<protein>
    <recommendedName>
        <fullName evidence="5">Transmembrane protein</fullName>
    </recommendedName>
</protein>
<keyword evidence="1" id="KW-1133">Transmembrane helix</keyword>
<evidence type="ECO:0000256" key="2">
    <source>
        <dbReference type="SAM" id="SignalP"/>
    </source>
</evidence>
<dbReference type="PANTHER" id="PTHR11319">
    <property type="entry name" value="G PROTEIN-COUPLED RECEPTOR-RELATED"/>
    <property type="match status" value="1"/>
</dbReference>
<feature type="transmembrane region" description="Helical" evidence="1">
    <location>
        <begin position="2609"/>
        <end position="2634"/>
    </location>
</feature>
<comment type="caution">
    <text evidence="3">The sequence shown here is derived from an EMBL/GenBank/DDBJ whole genome shotgun (WGS) entry which is preliminary data.</text>
</comment>
<gene>
    <name evidence="3" type="ORF">PSON_ATCC_30995.1.T0120340</name>
</gene>
<evidence type="ECO:0000256" key="1">
    <source>
        <dbReference type="SAM" id="Phobius"/>
    </source>
</evidence>
<accession>A0A8S1KV20</accession>
<feature type="transmembrane region" description="Helical" evidence="1">
    <location>
        <begin position="2549"/>
        <end position="2573"/>
    </location>
</feature>
<feature type="transmembrane region" description="Helical" evidence="1">
    <location>
        <begin position="2336"/>
        <end position="2356"/>
    </location>
</feature>
<dbReference type="OrthoDB" id="292938at2759"/>
<proteinExistence type="predicted"/>
<name>A0A8S1KV20_9CILI</name>
<feature type="chain" id="PRO_5035734464" description="Transmembrane protein" evidence="2">
    <location>
        <begin position="19"/>
        <end position="2809"/>
    </location>
</feature>
<evidence type="ECO:0000313" key="3">
    <source>
        <dbReference type="EMBL" id="CAD8058697.1"/>
    </source>
</evidence>
<reference evidence="3" key="1">
    <citation type="submission" date="2021-01" db="EMBL/GenBank/DDBJ databases">
        <authorList>
            <consortium name="Genoscope - CEA"/>
            <person name="William W."/>
        </authorList>
    </citation>
    <scope>NUCLEOTIDE SEQUENCE</scope>
</reference>
<keyword evidence="1" id="KW-0472">Membrane</keyword>
<feature type="transmembrane region" description="Helical" evidence="1">
    <location>
        <begin position="2393"/>
        <end position="2416"/>
    </location>
</feature>
<evidence type="ECO:0008006" key="5">
    <source>
        <dbReference type="Google" id="ProtNLM"/>
    </source>
</evidence>
<keyword evidence="1" id="KW-0812">Transmembrane</keyword>
<dbReference type="PANTHER" id="PTHR11319:SF35">
    <property type="entry name" value="OUTER MEMBRANE PROTEIN PMPC-RELATED"/>
    <property type="match status" value="1"/>
</dbReference>
<organism evidence="3 4">
    <name type="scientific">Paramecium sonneborni</name>
    <dbReference type="NCBI Taxonomy" id="65129"/>
    <lineage>
        <taxon>Eukaryota</taxon>
        <taxon>Sar</taxon>
        <taxon>Alveolata</taxon>
        <taxon>Ciliophora</taxon>
        <taxon>Intramacronucleata</taxon>
        <taxon>Oligohymenophorea</taxon>
        <taxon>Peniculida</taxon>
        <taxon>Parameciidae</taxon>
        <taxon>Paramecium</taxon>
    </lineage>
</organism>
<feature type="transmembrane region" description="Helical" evidence="1">
    <location>
        <begin position="2472"/>
        <end position="2497"/>
    </location>
</feature>
<feature type="transmembrane region" description="Helical" evidence="1">
    <location>
        <begin position="2585"/>
        <end position="2603"/>
    </location>
</feature>
<sequence length="2809" mass="324875">MLLLFTITIIWFMPSARNQIILQQIEMGCKTSEQGVCQELCQLGQFDCENNKIKCEYGYFLQFGNTCVLCPYQKVIDSFTLYCMDCVEHPYTWWSNRTCSYEYTIESGDYMKGTYIRRDKEYSELYFIGPSIQNGVNKDSIIRNVQYQYETYICSGCKRFCIPERNENCNSISSPYAEDNGIIGVECLQTYEYKNQLCISCPPDCLKCSNGKCAQCNDGYLIKNDQCQKCQDNCLNCYVVQLQTLCTKCKEGMVATLDQDKCEECGNDCQRCEYVTYFTNVQYQYPSRIMIKIDQKNQQNQYIKRCRQCSTNSFISHNGIDCVTCQIPKCAQCYYNIRGDVTTMDYDFEPSKDNDLVSSLYCFKCISGYTVSQDKQNCEPSIPSLDKCDRKYKDGTIKCRQCLQNVILDQFSNTCSNTCTSYIGYCQNCFSYKSLDQTQYTDESGQIFTKAPQTLYQCIQCSNGYYPNIFTGFCDACPNNCQQCWQYSQTYNFTDYLFKMQPISNSLKETFLNDIPINIQCTSCNFGYQLYGNQCLGCSSNCQVENQIVSDDSINSCVFKSTYAFCGECYDTFNDRSLIQDKSECIECPLNCLACREREYYEITNFYFNPDNANLKQYGRLCYKIQTMTISNLQTVSYNSYLNLPILCIYSQVDSKNTKRCRHTAQITLHIYCNEEEYYSIYSNLPEDQKLYYYSLYDYYYIDIADIALIHFSNLETFQLYQTMNQAPLEELTLNILFYNSIDYKCIFKKSTSLITQFHKNVYALTKFQVNIQSAHDLAITFEITDNFYIYDLPFVMIKNINIYSNSFNNFGLIITNNISSTYLQIQFCKLGYASSKIQSSQIFTLNFENLNYLGFRDVYIQNLLYVDQIIINQEKLNNYKFEFTNLYFWNNQFINNTIFSLSPQSTIIIQNLVIQDCIFNSSSLFINQEVYQTFVSSFTINQLKIKQTKFYESSSIIKSSYVSQLFIDQLDIIGNRFNESELFICNTYQIKNVYIYMNVFTNNSLIFTTADQVPDTLQFYDQIKNVGYEISNLKFIENTCYNINCLMLLQTPYNQLQIHSNLIMKNLKIYNNYIGLSLIQRQSVSSAIIRASEMSRVTLTNIVIDTQLSITVISFQDIASLEVSKFLCDFSNNIIGQKDTSPRTKIENSTVIQYPQNNKVPSNTTCSYQKESFGSYNGYCLDVQDFLYGVKISDASLKGLLGIDNGFIYIQSYESLMKQTSNFISSSGISNSTDFYSGYTNEVVILENINIFNSSIAITDPVTIIGSVIIESDQVQTIIIDNVQLIGNHLHQLVESITLETSTCFTILSPNSIVNIKNLVAQNNRASQSQYGINIIKCHSLKLIQSLFNYTNIMETNWLDRLEEYQIDNYSQFLGEFNIESEGSNLYIQCKKLEMDQIKFLNSKSLIGTAFYFLGQDLVSIVINNTQFINLTASLEYVDQAYGGALYLNLRKSNYDIQLNNVTMNQSRARVAGGCIYVQTSMYSQNILINDSQFIGCSSLQSSFIDIQFSLSSIILPTLSIKNTKVMHNNFEGFLKQLVDISFEEEQQILSGISLIKQNYGILEIQSSQFINIEIQGLMELTNIFQVILQDLIIKDIIIFSQSLIDITHYTKQSSVELQNVLINNITEQKVLAEEQFIYKFNSQCKQISSLFELPQTQTCAEQEDLRQFYQVLYDYRQISQTKLDNSSLYEYYDSLSYSEKYQLDEIKLNAIREIKSFYSSSNINLVDNVINQNDYSLCYFTNLQSTYQIGNSPSFIKLSKVKSTNVINMMSVTIKHTQCGRCKEGLIIINNYDIYAYNSTNIIGLTCQNNVIGYFGCLVITTQTIPEFNITYSNRILQSVTSSQKYNIILQQSLFQSNSAQIGAGISIIGLNIKISDSQFMDNSATLIGGGLAFVYNSDSQNILDQFNNNYINNDAQLGSAVYMMNNNLNNLDKSQIFIHHNSNTQIEQIPEKLGLMMQNGQLMKITTFQDIDGDLNNDNVIDNMNLQIIDIVNIQSTNIPNLKSSYLLLPSGQYLSQYKYYYEETQEQIPYNWIFRICNLDRDQNIIKSILSTETCIIQGRVMDELNLDYTKQFLTNFTSQSAFQFDVSSNSFNFDNLQIYFDPYLQVNFYLQLKFQCTSIKIPIYNQDPPYNVFNYNKNYALYLNVRTIPCQIGEAYIDQKCISCGQINQYSVLENSVQCKGINTIQMEKITAVRIKLREQYWRPFAKNDNIEECYNLPSNCLGGWVPGDSSCYDGHIGALCEQCDIYGIRGPQYSVSKKYTCGACSDTLEQNILIIIGISIFTLFSMIMSVKGNYQFIENLIHQQVLQSIGARINIQQNNTSIIMKQLNNYLQIIASLTTFRISIPTAFVSSMEVLGNPTQSMAYSLDCFLVTFATIDLLYFRMAWALLMPLFYMIIFFFGYFTGVLMRIAPFKIGIIYTTFIYMFIYLQPTLVGGFISLLSSRTVSGIEWVQSNVSYQYYTDMHQYYIYIFIAPNLILWSIILPLTFMQFIRRNKHQLESMEIRKRWGFFYHEYTNQAYLWEFVKIFEKELVIISLIYYENKIVIKGLIIFLLVFIYGAFSFAFIPYKQKKLNFIDQMSTAVCSCSLCLGVLIYASQNENLDYLQYIMFLIIVIINAFLIILILYHLLEGYINQFDDKLDILRTKLKLKFPNIEFKYPCLKKLLINKKEMKEKVINYWAILRYETRESIKRKRKDKNAPLLIQKRQKYTSVSQDLSEKDLEIKQGNSLYQIRDTSSPYRDPKDNIKLIKRPNSNYQGLAALQSNSLESSQGNLSKVFPEVISEIPSSRKAEKKQQKIIFKRPL</sequence>
<feature type="signal peptide" evidence="2">
    <location>
        <begin position="1"/>
        <end position="18"/>
    </location>
</feature>
<keyword evidence="2" id="KW-0732">Signal</keyword>
<dbReference type="EMBL" id="CAJJDN010000012">
    <property type="protein sequence ID" value="CAD8058697.1"/>
    <property type="molecule type" value="Genomic_DNA"/>
</dbReference>
<dbReference type="Proteomes" id="UP000692954">
    <property type="component" value="Unassembled WGS sequence"/>
</dbReference>
<keyword evidence="4" id="KW-1185">Reference proteome</keyword>
<feature type="transmembrane region" description="Helical" evidence="1">
    <location>
        <begin position="2278"/>
        <end position="2296"/>
    </location>
</feature>
<feature type="transmembrane region" description="Helical" evidence="1">
    <location>
        <begin position="2422"/>
        <end position="2446"/>
    </location>
</feature>